<evidence type="ECO:0000313" key="1">
    <source>
        <dbReference type="EMBL" id="KAK7696184.1"/>
    </source>
</evidence>
<proteinExistence type="predicted"/>
<evidence type="ECO:0000313" key="2">
    <source>
        <dbReference type="Proteomes" id="UP001385951"/>
    </source>
</evidence>
<dbReference type="AlphaFoldDB" id="A0AAW0GXF3"/>
<dbReference type="Proteomes" id="UP001385951">
    <property type="component" value="Unassembled WGS sequence"/>
</dbReference>
<name>A0AAW0GXF3_9APHY</name>
<accession>A0AAW0GXF3</accession>
<comment type="caution">
    <text evidence="1">The sequence shown here is derived from an EMBL/GenBank/DDBJ whole genome shotgun (WGS) entry which is preliminary data.</text>
</comment>
<organism evidence="1 2">
    <name type="scientific">Cerrena zonata</name>
    <dbReference type="NCBI Taxonomy" id="2478898"/>
    <lineage>
        <taxon>Eukaryota</taxon>
        <taxon>Fungi</taxon>
        <taxon>Dikarya</taxon>
        <taxon>Basidiomycota</taxon>
        <taxon>Agaricomycotina</taxon>
        <taxon>Agaricomycetes</taxon>
        <taxon>Polyporales</taxon>
        <taxon>Cerrenaceae</taxon>
        <taxon>Cerrena</taxon>
    </lineage>
</organism>
<sequence length="148" mass="16192">MSQSADSSIHSDPVLSVIRTFGYLNRMIVSTALSVISWEEFVPSVATHVKETNAQMVIVPWSTRVISDTLSTETNLVDSAPPRTSPFDALFGQKQSGSNEAIVHSQFIRRVFTDIPADVALFVDRGLPQASEGQLGSTYLPPILRWTG</sequence>
<reference evidence="1 2" key="1">
    <citation type="submission" date="2022-09" db="EMBL/GenBank/DDBJ databases">
        <authorList>
            <person name="Palmer J.M."/>
        </authorList>
    </citation>
    <scope>NUCLEOTIDE SEQUENCE [LARGE SCALE GENOMIC DNA]</scope>
    <source>
        <strain evidence="1 2">DSM 7382</strain>
    </source>
</reference>
<dbReference type="EMBL" id="JASBNA010000001">
    <property type="protein sequence ID" value="KAK7696184.1"/>
    <property type="molecule type" value="Genomic_DNA"/>
</dbReference>
<gene>
    <name evidence="1" type="ORF">QCA50_000835</name>
</gene>
<keyword evidence="2" id="KW-1185">Reference proteome</keyword>
<protein>
    <submittedName>
        <fullName evidence="1">Uncharacterized protein</fullName>
    </submittedName>
</protein>